<feature type="region of interest" description="Disordered" evidence="1">
    <location>
        <begin position="30"/>
        <end position="50"/>
    </location>
</feature>
<gene>
    <name evidence="3" type="ORF">g.18013</name>
</gene>
<feature type="signal peptide" evidence="2">
    <location>
        <begin position="1"/>
        <end position="23"/>
    </location>
</feature>
<dbReference type="OrthoDB" id="7186383at2759"/>
<reference evidence="3" key="1">
    <citation type="submission" date="2015-09" db="EMBL/GenBank/DDBJ databases">
        <title>De novo assembly of Pectinophora gossypiella (Pink Bollworm) gut transcriptome.</title>
        <authorList>
            <person name="Tassone E.E."/>
        </authorList>
    </citation>
    <scope>NUCLEOTIDE SEQUENCE</scope>
</reference>
<evidence type="ECO:0000256" key="1">
    <source>
        <dbReference type="SAM" id="MobiDB-lite"/>
    </source>
</evidence>
<proteinExistence type="predicted"/>
<dbReference type="EMBL" id="GDQN01002450">
    <property type="protein sequence ID" value="JAT88604.1"/>
    <property type="molecule type" value="Transcribed_RNA"/>
</dbReference>
<evidence type="ECO:0000313" key="3">
    <source>
        <dbReference type="EMBL" id="JAT88604.1"/>
    </source>
</evidence>
<dbReference type="AlphaFoldDB" id="A0A1E1WNM9"/>
<evidence type="ECO:0008006" key="4">
    <source>
        <dbReference type="Google" id="ProtNLM"/>
    </source>
</evidence>
<protein>
    <recommendedName>
        <fullName evidence="4">Protein sleepless</fullName>
    </recommendedName>
</protein>
<evidence type="ECO:0000256" key="2">
    <source>
        <dbReference type="SAM" id="SignalP"/>
    </source>
</evidence>
<feature type="chain" id="PRO_5009115478" description="Protein sleepless" evidence="2">
    <location>
        <begin position="24"/>
        <end position="204"/>
    </location>
</feature>
<accession>A0A1E1WNM9</accession>
<organism evidence="3">
    <name type="scientific">Pectinophora gossypiella</name>
    <name type="common">Cotton pink bollworm</name>
    <name type="synonym">Depressaria gossypiella</name>
    <dbReference type="NCBI Taxonomy" id="13191"/>
    <lineage>
        <taxon>Eukaryota</taxon>
        <taxon>Metazoa</taxon>
        <taxon>Ecdysozoa</taxon>
        <taxon>Arthropoda</taxon>
        <taxon>Hexapoda</taxon>
        <taxon>Insecta</taxon>
        <taxon>Pterygota</taxon>
        <taxon>Neoptera</taxon>
        <taxon>Endopterygota</taxon>
        <taxon>Lepidoptera</taxon>
        <taxon>Glossata</taxon>
        <taxon>Ditrysia</taxon>
        <taxon>Gelechioidea</taxon>
        <taxon>Gelechiidae</taxon>
        <taxon>Apatetrinae</taxon>
        <taxon>Pectinophora</taxon>
    </lineage>
</organism>
<sequence>MTKFSLLVVIVTIAIGYYNVAESIDIAHSDDKVDDKTEDDSSSDPNDPRRSGAYAYAKMSVSKQQHYGPTPMLVSPPNVGRSLPNEYGFVECYTCTNCETVLPNTTTKWCPKTFDRGIRTACVSYAEQFRYMKNTFHIRGCASERGACADIRENHNKHQEIVKLLYCNECEGNRCNGADRSFVDLSMAIITLLITPLVAKWTMS</sequence>
<name>A0A1E1WNM9_PECGO</name>
<keyword evidence="2" id="KW-0732">Signal</keyword>